<accession>A0A4U0UF13</accession>
<comment type="similarity">
    <text evidence="1">Belongs to the TFP11/STIP family.</text>
</comment>
<feature type="domain" description="G-patch" evidence="3">
    <location>
        <begin position="32"/>
        <end position="78"/>
    </location>
</feature>
<dbReference type="PROSITE" id="PS50174">
    <property type="entry name" value="G_PATCH"/>
    <property type="match status" value="1"/>
</dbReference>
<dbReference type="InterPro" id="IPR000467">
    <property type="entry name" value="G_patch_dom"/>
</dbReference>
<dbReference type="SMART" id="SM00443">
    <property type="entry name" value="G_patch"/>
    <property type="match status" value="1"/>
</dbReference>
<evidence type="ECO:0000313" key="5">
    <source>
        <dbReference type="Proteomes" id="UP000308549"/>
    </source>
</evidence>
<dbReference type="PANTHER" id="PTHR23329">
    <property type="entry name" value="TUFTELIN-INTERACTING PROTEIN 11-RELATED"/>
    <property type="match status" value="1"/>
</dbReference>
<dbReference type="InterPro" id="IPR045211">
    <property type="entry name" value="TFP11/STIP/Ntr1"/>
</dbReference>
<dbReference type="Proteomes" id="UP000308549">
    <property type="component" value="Unassembled WGS sequence"/>
</dbReference>
<evidence type="ECO:0000313" key="4">
    <source>
        <dbReference type="EMBL" id="TKA34138.1"/>
    </source>
</evidence>
<evidence type="ECO:0000256" key="2">
    <source>
        <dbReference type="SAM" id="MobiDB-lite"/>
    </source>
</evidence>
<dbReference type="InterPro" id="IPR022783">
    <property type="entry name" value="GCFC_dom"/>
</dbReference>
<feature type="region of interest" description="Disordered" evidence="2">
    <location>
        <begin position="61"/>
        <end position="138"/>
    </location>
</feature>
<feature type="compositionally biased region" description="Basic and acidic residues" evidence="2">
    <location>
        <begin position="76"/>
        <end position="108"/>
    </location>
</feature>
<keyword evidence="5" id="KW-1185">Reference proteome</keyword>
<proteinExistence type="inferred from homology"/>
<dbReference type="Pfam" id="PF01585">
    <property type="entry name" value="G-patch"/>
    <property type="match status" value="1"/>
</dbReference>
<feature type="compositionally biased region" description="Gly residues" evidence="2">
    <location>
        <begin position="23"/>
        <end position="32"/>
    </location>
</feature>
<sequence>MADTTHKRKWAGDAGGTRKAPNLGGGASGGGKMTFAQKMMAKMGYREGGGLGKEGEGIVNPIEVKMRPQGAGVGAVKERTEQYKQEQRRAAEKRGEEYEASSEEERKARKERKKKSSARGGVAGGGSGASTPGAVRRPKTKYKTVADVQAAAPGLDVPPAMLSSILDATGAQTKMLTSAAGLMTPASRPTDSEEDKIAKRERLELEAFIEAWHGVQEQKIYIEEHEGQHQMEMDQQREDLEKLVKVTEMVGKLKLSRPAEADELIAGNTGSSWENKLQILEKLQDEHGHDIGRFGLAEAAVGAILPVFKQELAIWSPLQNPDLLIDDLERIRTILGVSDNESLATVNGYAHLDEAYGRSKRQKATTAYETLMYTVWLPKLRTTITNWDVLSHQGLVSVVAAWRSLLPTFVYSHLIDQLIVPKLVAALQTWDPRKRQHHHKSQTLKHAEPHTWIFPWLPYLPPYQLDLKAPDGLLVEVKRRIRQVLDGWIVSAGVLPGLGEWRNLLDGELDHILVRHLLPRLSLHMSQHFEVDPADQDLTPLENVLEWKDSFKPDVLARLLAAEFFPKWLSTLHLWLTTEDANFEEIGAWFSWWQQQLPASLANHNEVKTQWDAGRAMINSALDLLDQGEDLNKLPPPAAGPAKPIAKEMAKKLDAPKSAPPAQREQVEFRDIVETWCAEEDLTMVPLREAEQKTGSPLFRITASATGKGGVLIYLKGDVVWAQRKGERGVFDPIGLEEDLVKRAEGR</sequence>
<protein>
    <recommendedName>
        <fullName evidence="3">G-patch domain-containing protein</fullName>
    </recommendedName>
</protein>
<feature type="region of interest" description="Disordered" evidence="2">
    <location>
        <begin position="1"/>
        <end position="32"/>
    </location>
</feature>
<comment type="caution">
    <text evidence="4">The sequence shown here is derived from an EMBL/GenBank/DDBJ whole genome shotgun (WGS) entry which is preliminary data.</text>
</comment>
<dbReference type="OrthoDB" id="4822at2759"/>
<dbReference type="GO" id="GO:0071008">
    <property type="term" value="C:U2-type post-mRNA release spliceosomal complex"/>
    <property type="evidence" value="ECO:0007669"/>
    <property type="project" value="TreeGrafter"/>
</dbReference>
<evidence type="ECO:0000259" key="3">
    <source>
        <dbReference type="PROSITE" id="PS50174"/>
    </source>
</evidence>
<dbReference type="GO" id="GO:0003676">
    <property type="term" value="F:nucleic acid binding"/>
    <property type="evidence" value="ECO:0007669"/>
    <property type="project" value="InterPro"/>
</dbReference>
<dbReference type="Pfam" id="PF07842">
    <property type="entry name" value="GCFC"/>
    <property type="match status" value="1"/>
</dbReference>
<evidence type="ECO:0000256" key="1">
    <source>
        <dbReference type="ARBA" id="ARBA00010900"/>
    </source>
</evidence>
<gene>
    <name evidence="4" type="ORF">B0A50_00118</name>
</gene>
<reference evidence="4 5" key="1">
    <citation type="submission" date="2017-03" db="EMBL/GenBank/DDBJ databases">
        <title>Genomes of endolithic fungi from Antarctica.</title>
        <authorList>
            <person name="Coleine C."/>
            <person name="Masonjones S."/>
            <person name="Stajich J.E."/>
        </authorList>
    </citation>
    <scope>NUCLEOTIDE SEQUENCE [LARGE SCALE GENOMIC DNA]</scope>
    <source>
        <strain evidence="4 5">CCFEE 6315</strain>
    </source>
</reference>
<dbReference type="PANTHER" id="PTHR23329:SF1">
    <property type="entry name" value="TUFTELIN-INTERACTING PROTEIN 11"/>
    <property type="match status" value="1"/>
</dbReference>
<dbReference type="AlphaFoldDB" id="A0A4U0UF13"/>
<dbReference type="EMBL" id="NAJL01000001">
    <property type="protein sequence ID" value="TKA34138.1"/>
    <property type="molecule type" value="Genomic_DNA"/>
</dbReference>
<dbReference type="GO" id="GO:0000390">
    <property type="term" value="P:spliceosomal complex disassembly"/>
    <property type="evidence" value="ECO:0007669"/>
    <property type="project" value="InterPro"/>
</dbReference>
<organism evidence="4 5">
    <name type="scientific">Salinomyces thailandicus</name>
    <dbReference type="NCBI Taxonomy" id="706561"/>
    <lineage>
        <taxon>Eukaryota</taxon>
        <taxon>Fungi</taxon>
        <taxon>Dikarya</taxon>
        <taxon>Ascomycota</taxon>
        <taxon>Pezizomycotina</taxon>
        <taxon>Dothideomycetes</taxon>
        <taxon>Dothideomycetidae</taxon>
        <taxon>Mycosphaerellales</taxon>
        <taxon>Teratosphaeriaceae</taxon>
        <taxon>Salinomyces</taxon>
    </lineage>
</organism>
<name>A0A4U0UF13_9PEZI</name>